<accession>W8AVG8</accession>
<feature type="compositionally biased region" description="Low complexity" evidence="1">
    <location>
        <begin position="114"/>
        <end position="139"/>
    </location>
</feature>
<feature type="region of interest" description="Disordered" evidence="1">
    <location>
        <begin position="36"/>
        <end position="90"/>
    </location>
</feature>
<sequence>MKSPRSPPIAAPGAPVFPTQQHFGTMRTPLAQLCQSQEAINSSAMRPAPNPPIGRPTVAPPKPPTVKPPPPPTPARSVSNSNLNSLLGQNASITSNTSTAASYSAVNTALISSINNSSNYSSPPTTQPPSNSSSSSSVSALRDQFRGATNATPPPPPPPALRPPTGVDGCNTLEEHRINL</sequence>
<feature type="compositionally biased region" description="Pro residues" evidence="1">
    <location>
        <begin position="1"/>
        <end position="10"/>
    </location>
</feature>
<dbReference type="OrthoDB" id="5877983at2759"/>
<reference evidence="2" key="1">
    <citation type="submission" date="2013-07" db="EMBL/GenBank/DDBJ databases">
        <authorList>
            <person name="Geib S."/>
        </authorList>
    </citation>
    <scope>NUCLEOTIDE SEQUENCE</scope>
</reference>
<proteinExistence type="evidence at transcript level"/>
<feature type="compositionally biased region" description="Pro residues" evidence="1">
    <location>
        <begin position="48"/>
        <end position="74"/>
    </location>
</feature>
<feature type="region of interest" description="Disordered" evidence="1">
    <location>
        <begin position="1"/>
        <end position="24"/>
    </location>
</feature>
<feature type="compositionally biased region" description="Pro residues" evidence="1">
    <location>
        <begin position="152"/>
        <end position="162"/>
    </location>
</feature>
<dbReference type="EMBL" id="GAMC01013670">
    <property type="protein sequence ID" value="JAB92885.1"/>
    <property type="molecule type" value="mRNA"/>
</dbReference>
<name>W8AVG8_CERCA</name>
<feature type="compositionally biased region" description="Low complexity" evidence="1">
    <location>
        <begin position="79"/>
        <end position="90"/>
    </location>
</feature>
<protein>
    <submittedName>
        <fullName evidence="2">Uncharacterized protein</fullName>
    </submittedName>
</protein>
<reference evidence="2" key="2">
    <citation type="journal article" date="2014" name="BMC Genomics">
        <title>A genomic perspective to assessing quality of mass-reared SIT flies used in Mediterranean fruit fly (Ceratitis capitata) eradication in California.</title>
        <authorList>
            <person name="Calla B."/>
            <person name="Hall B."/>
            <person name="Hou S."/>
            <person name="Geib S.M."/>
        </authorList>
    </citation>
    <scope>NUCLEOTIDE SEQUENCE</scope>
</reference>
<feature type="region of interest" description="Disordered" evidence="1">
    <location>
        <begin position="114"/>
        <end position="172"/>
    </location>
</feature>
<dbReference type="AlphaFoldDB" id="W8AVG8"/>
<organism evidence="2">
    <name type="scientific">Ceratitis capitata</name>
    <name type="common">Mediterranean fruit fly</name>
    <name type="synonym">Tephritis capitata</name>
    <dbReference type="NCBI Taxonomy" id="7213"/>
    <lineage>
        <taxon>Eukaryota</taxon>
        <taxon>Metazoa</taxon>
        <taxon>Ecdysozoa</taxon>
        <taxon>Arthropoda</taxon>
        <taxon>Hexapoda</taxon>
        <taxon>Insecta</taxon>
        <taxon>Pterygota</taxon>
        <taxon>Neoptera</taxon>
        <taxon>Endopterygota</taxon>
        <taxon>Diptera</taxon>
        <taxon>Brachycera</taxon>
        <taxon>Muscomorpha</taxon>
        <taxon>Tephritoidea</taxon>
        <taxon>Tephritidae</taxon>
        <taxon>Ceratitis</taxon>
        <taxon>Ceratitis</taxon>
    </lineage>
</organism>
<evidence type="ECO:0000256" key="1">
    <source>
        <dbReference type="SAM" id="MobiDB-lite"/>
    </source>
</evidence>
<evidence type="ECO:0000313" key="2">
    <source>
        <dbReference type="EMBL" id="JAB92885.1"/>
    </source>
</evidence>